<dbReference type="AlphaFoldDB" id="K6QE35"/>
<accession>K6QE35</accession>
<proteinExistence type="predicted"/>
<feature type="region of interest" description="Disordered" evidence="1">
    <location>
        <begin position="236"/>
        <end position="274"/>
    </location>
</feature>
<dbReference type="InterPro" id="IPR009078">
    <property type="entry name" value="Ferritin-like_SF"/>
</dbReference>
<evidence type="ECO:0000256" key="1">
    <source>
        <dbReference type="SAM" id="MobiDB-lite"/>
    </source>
</evidence>
<reference evidence="2" key="2">
    <citation type="submission" date="2012-10" db="EMBL/GenBank/DDBJ databases">
        <title>Improved high-quality draft of Thermaerobacter subterraneus C21, DSM 13965.</title>
        <authorList>
            <consortium name="DOE Joint Genome Institute"/>
            <person name="Eisen J."/>
            <person name="Huntemann M."/>
            <person name="Wei C.-L."/>
            <person name="Han J."/>
            <person name="Detter J.C."/>
            <person name="Han C."/>
            <person name="Tapia R."/>
            <person name="Chen A."/>
            <person name="Kyrpides N."/>
            <person name="Mavromatis K."/>
            <person name="Markowitz V."/>
            <person name="Szeto E."/>
            <person name="Ivanova N."/>
            <person name="Mikhailova N."/>
            <person name="Ovchinnikova G."/>
            <person name="Pagani I."/>
            <person name="Pati A."/>
            <person name="Goodwin L."/>
            <person name="Nordberg H.P."/>
            <person name="Cantor M.N."/>
            <person name="Hua S.X."/>
            <person name="Woyke T."/>
            <person name="Eisen J."/>
            <person name="Klenk H.-P."/>
        </authorList>
    </citation>
    <scope>NUCLEOTIDE SEQUENCE [LARGE SCALE GENOMIC DNA]</scope>
    <source>
        <strain evidence="2">DSM 13965</strain>
    </source>
</reference>
<dbReference type="Gene3D" id="1.20.1260.10">
    <property type="match status" value="1"/>
</dbReference>
<evidence type="ECO:0000313" key="3">
    <source>
        <dbReference type="Proteomes" id="UP000005710"/>
    </source>
</evidence>
<dbReference type="GO" id="GO:0005829">
    <property type="term" value="C:cytosol"/>
    <property type="evidence" value="ECO:0007669"/>
    <property type="project" value="TreeGrafter"/>
</dbReference>
<dbReference type="PANTHER" id="PTHR30458:SF0">
    <property type="entry name" value="1,2-PHENYLACETYL-COA EPOXIDASE, SUBUNIT C"/>
    <property type="match status" value="1"/>
</dbReference>
<comment type="caution">
    <text evidence="2">The sequence shown here is derived from an EMBL/GenBank/DDBJ whole genome shotgun (WGS) entry which is preliminary data.</text>
</comment>
<dbReference type="STRING" id="867903.ThesuDRAFT_00735"/>
<dbReference type="InterPro" id="IPR011882">
    <property type="entry name" value="PaaC"/>
</dbReference>
<keyword evidence="3" id="KW-1185">Reference proteome</keyword>
<organism evidence="2 3">
    <name type="scientific">Thermaerobacter subterraneus DSM 13965</name>
    <dbReference type="NCBI Taxonomy" id="867903"/>
    <lineage>
        <taxon>Bacteria</taxon>
        <taxon>Bacillati</taxon>
        <taxon>Bacillota</taxon>
        <taxon>Clostridia</taxon>
        <taxon>Eubacteriales</taxon>
        <taxon>Clostridiales Family XVII. Incertae Sedis</taxon>
        <taxon>Thermaerobacter</taxon>
    </lineage>
</organism>
<dbReference type="HOGENOM" id="CLU_070585_1_0_9"/>
<protein>
    <submittedName>
        <fullName evidence="2">Phenylacetate-CoA oxygenase, PaaI subunit</fullName>
    </submittedName>
</protein>
<reference evidence="2" key="1">
    <citation type="submission" date="2010-10" db="EMBL/GenBank/DDBJ databases">
        <authorList>
            <consortium name="US DOE Joint Genome Institute (JGI-PGF)"/>
            <person name="Lucas S."/>
            <person name="Copeland A."/>
            <person name="Lapidus A."/>
            <person name="Bruce D."/>
            <person name="Goodwin L."/>
            <person name="Pitluck S."/>
            <person name="Kyrpides N."/>
            <person name="Mavromatis K."/>
            <person name="Detter J.C."/>
            <person name="Han C."/>
            <person name="Land M."/>
            <person name="Hauser L."/>
            <person name="Markowitz V."/>
            <person name="Cheng J.-F."/>
            <person name="Hugenholtz P."/>
            <person name="Woyke T."/>
            <person name="Wu D."/>
            <person name="Pukall R."/>
            <person name="Wahrenburg C."/>
            <person name="Brambilla E."/>
            <person name="Klenk H.-P."/>
            <person name="Eisen J.A."/>
        </authorList>
    </citation>
    <scope>NUCLEOTIDE SEQUENCE [LARGE SCALE GENOMIC DNA]</scope>
    <source>
        <strain evidence="2">DSM 13965</strain>
    </source>
</reference>
<dbReference type="EMBL" id="AENY02000002">
    <property type="protein sequence ID" value="EKP95011.1"/>
    <property type="molecule type" value="Genomic_DNA"/>
</dbReference>
<dbReference type="InterPro" id="IPR012347">
    <property type="entry name" value="Ferritin-like"/>
</dbReference>
<dbReference type="GO" id="GO:0010124">
    <property type="term" value="P:phenylacetate catabolic process"/>
    <property type="evidence" value="ECO:0007669"/>
    <property type="project" value="InterPro"/>
</dbReference>
<dbReference type="Proteomes" id="UP000005710">
    <property type="component" value="Unassembled WGS sequence"/>
</dbReference>
<dbReference type="Pfam" id="PF05138">
    <property type="entry name" value="PaaA_PaaC"/>
    <property type="match status" value="1"/>
</dbReference>
<gene>
    <name evidence="2" type="ORF">ThesuDRAFT_00735</name>
</gene>
<dbReference type="SUPFAM" id="SSF47240">
    <property type="entry name" value="Ferritin-like"/>
    <property type="match status" value="1"/>
</dbReference>
<dbReference type="InterPro" id="IPR052703">
    <property type="entry name" value="Aromatic_CoA_ox/epox"/>
</dbReference>
<dbReference type="eggNOG" id="COG3396">
    <property type="taxonomic scope" value="Bacteria"/>
</dbReference>
<dbReference type="PANTHER" id="PTHR30458">
    <property type="entry name" value="PHENYLACETIC ACID DEGRADATION PROTEIN PAA"/>
    <property type="match status" value="1"/>
</dbReference>
<dbReference type="RefSeq" id="WP_006903009.1">
    <property type="nucleotide sequence ID" value="NZ_JH976535.1"/>
</dbReference>
<name>K6QE35_9FIRM</name>
<evidence type="ECO:0000313" key="2">
    <source>
        <dbReference type="EMBL" id="EKP95011.1"/>
    </source>
</evidence>
<sequence length="299" mass="31704">MKGSNRAHAMEPLPAHPAGAAAAGADPGLVALLFALADDELIAGHRASEWTGVAPYQEEDVAFSSIAQDEVGHSALLYQLLADLGQGGGDPDALAFGRDPADFRNAILLEQPNGDWAAEIARHFLYSEYEAVLWPALARSPYEPLAAAAARVAREEAYHQAHFRQWVVELGRAGGEARERLAPALTRALALAAGFFEPVEGEEQAARWRGASLEELRRLWWAAVRQVLEEAGLAEPVLGQPGPGEPAGVEPADPGMGGGPAAAGIERGLGGRRGHHSPALETLLAEMTLVYRSDPAAEW</sequence>
<dbReference type="InterPro" id="IPR007814">
    <property type="entry name" value="PaaA_PaaC"/>
</dbReference>
<dbReference type="NCBIfam" id="TIGR02158">
    <property type="entry name" value="PA_CoA_Oxy3"/>
    <property type="match status" value="1"/>
</dbReference>